<organism evidence="3 4">
    <name type="scientific">Cardiocondyla obscurior</name>
    <dbReference type="NCBI Taxonomy" id="286306"/>
    <lineage>
        <taxon>Eukaryota</taxon>
        <taxon>Metazoa</taxon>
        <taxon>Ecdysozoa</taxon>
        <taxon>Arthropoda</taxon>
        <taxon>Hexapoda</taxon>
        <taxon>Insecta</taxon>
        <taxon>Pterygota</taxon>
        <taxon>Neoptera</taxon>
        <taxon>Endopterygota</taxon>
        <taxon>Hymenoptera</taxon>
        <taxon>Apocrita</taxon>
        <taxon>Aculeata</taxon>
        <taxon>Formicoidea</taxon>
        <taxon>Formicidae</taxon>
        <taxon>Myrmicinae</taxon>
        <taxon>Cardiocondyla</taxon>
    </lineage>
</organism>
<dbReference type="Proteomes" id="UP001430953">
    <property type="component" value="Unassembled WGS sequence"/>
</dbReference>
<evidence type="ECO:0000256" key="2">
    <source>
        <dbReference type="SAM" id="Phobius"/>
    </source>
</evidence>
<keyword evidence="4" id="KW-1185">Reference proteome</keyword>
<feature type="compositionally biased region" description="Basic and acidic residues" evidence="1">
    <location>
        <begin position="19"/>
        <end position="51"/>
    </location>
</feature>
<gene>
    <name evidence="3" type="ORF">PUN28_008532</name>
</gene>
<evidence type="ECO:0000313" key="3">
    <source>
        <dbReference type="EMBL" id="KAL0120902.1"/>
    </source>
</evidence>
<evidence type="ECO:0000256" key="1">
    <source>
        <dbReference type="SAM" id="MobiDB-lite"/>
    </source>
</evidence>
<comment type="caution">
    <text evidence="3">The sequence shown here is derived from an EMBL/GenBank/DDBJ whole genome shotgun (WGS) entry which is preliminary data.</text>
</comment>
<keyword evidence="2" id="KW-0812">Transmembrane</keyword>
<proteinExistence type="predicted"/>
<keyword evidence="2" id="KW-1133">Transmembrane helix</keyword>
<reference evidence="3 4" key="1">
    <citation type="submission" date="2023-03" db="EMBL/GenBank/DDBJ databases">
        <title>High recombination rates correlate with genetic variation in Cardiocondyla obscurior ants.</title>
        <authorList>
            <person name="Errbii M."/>
        </authorList>
    </citation>
    <scope>NUCLEOTIDE SEQUENCE [LARGE SCALE GENOMIC DNA]</scope>
    <source>
        <strain evidence="3">Alpha-2009</strain>
        <tissue evidence="3">Whole body</tissue>
    </source>
</reference>
<sequence>MGQVRSVPVPVKKSGATKRNSDGLREKKRERKRAVEAEGEKETAKGKGREGRWNAMRNARVSVRATRAHVGPPPPRTTGLVAWYASRGHLRPILPRSRFLSLSLSLFLFFTLPLYLSLLSALSIRFPLALLSDRNVCMRADGRVRARACASWKRTASFCLCGCMGDSGERRSPGQRFFQMLNARFVPTHTVCPCYVASTGSPGTSQRTRQTGVDRRHPFRNPGAVWVCFSHTDRPFFCAARYWYWSVPVSSATWRQYVRV</sequence>
<protein>
    <recommendedName>
        <fullName evidence="5">Transmembrane protein</fullName>
    </recommendedName>
</protein>
<name>A0AAW2G033_9HYME</name>
<evidence type="ECO:0000313" key="4">
    <source>
        <dbReference type="Proteomes" id="UP001430953"/>
    </source>
</evidence>
<keyword evidence="2" id="KW-0472">Membrane</keyword>
<evidence type="ECO:0008006" key="5">
    <source>
        <dbReference type="Google" id="ProtNLM"/>
    </source>
</evidence>
<feature type="region of interest" description="Disordered" evidence="1">
    <location>
        <begin position="1"/>
        <end position="51"/>
    </location>
</feature>
<accession>A0AAW2G033</accession>
<feature type="transmembrane region" description="Helical" evidence="2">
    <location>
        <begin position="99"/>
        <end position="122"/>
    </location>
</feature>
<dbReference type="AlphaFoldDB" id="A0AAW2G033"/>
<dbReference type="EMBL" id="JADYXP020000007">
    <property type="protein sequence ID" value="KAL0120902.1"/>
    <property type="molecule type" value="Genomic_DNA"/>
</dbReference>